<dbReference type="OrthoDB" id="64220at2759"/>
<feature type="chain" id="PRO_5001828768" description="folate gamma-glutamyl hydrolase" evidence="10">
    <location>
        <begin position="20"/>
        <end position="360"/>
    </location>
</feature>
<evidence type="ECO:0000256" key="5">
    <source>
        <dbReference type="ARBA" id="ARBA00022729"/>
    </source>
</evidence>
<evidence type="ECO:0000256" key="9">
    <source>
        <dbReference type="PROSITE-ProRule" id="PRU00607"/>
    </source>
</evidence>
<dbReference type="KEGG" id="apro:F751_0355"/>
<dbReference type="SUPFAM" id="SSF52317">
    <property type="entry name" value="Class I glutamine amidotransferase-like"/>
    <property type="match status" value="1"/>
</dbReference>
<keyword evidence="12" id="KW-1185">Reference proteome</keyword>
<protein>
    <recommendedName>
        <fullName evidence="3 9">folate gamma-glutamyl hydrolase</fullName>
        <ecNumber evidence="3 9">3.4.19.9</ecNumber>
    </recommendedName>
</protein>
<keyword evidence="5 10" id="KW-0732">Signal</keyword>
<gene>
    <name evidence="11" type="ORF">F751_0355</name>
</gene>
<dbReference type="EMBL" id="KL662085">
    <property type="protein sequence ID" value="KFM22997.1"/>
    <property type="molecule type" value="Genomic_DNA"/>
</dbReference>
<reference evidence="11 12" key="1">
    <citation type="journal article" date="2014" name="BMC Genomics">
        <title>Oil accumulation mechanisms of the oleaginous microalga Chlorella protothecoides revealed through its genome, transcriptomes, and proteomes.</title>
        <authorList>
            <person name="Gao C."/>
            <person name="Wang Y."/>
            <person name="Shen Y."/>
            <person name="Yan D."/>
            <person name="He X."/>
            <person name="Dai J."/>
            <person name="Wu Q."/>
        </authorList>
    </citation>
    <scope>NUCLEOTIDE SEQUENCE [LARGE SCALE GENOMIC DNA]</scope>
    <source>
        <strain evidence="11 12">0710</strain>
    </source>
</reference>
<dbReference type="PANTHER" id="PTHR11315:SF0">
    <property type="entry name" value="FOLATE GAMMA-GLUTAMYL HYDROLASE"/>
    <property type="match status" value="1"/>
</dbReference>
<evidence type="ECO:0000256" key="6">
    <source>
        <dbReference type="ARBA" id="ARBA00022801"/>
    </source>
</evidence>
<dbReference type="Pfam" id="PF07722">
    <property type="entry name" value="Peptidase_C26"/>
    <property type="match status" value="1"/>
</dbReference>
<evidence type="ECO:0000256" key="10">
    <source>
        <dbReference type="SAM" id="SignalP"/>
    </source>
</evidence>
<evidence type="ECO:0000313" key="12">
    <source>
        <dbReference type="Proteomes" id="UP000028924"/>
    </source>
</evidence>
<proteinExistence type="inferred from homology"/>
<feature type="active site" evidence="9">
    <location>
        <position position="262"/>
    </location>
</feature>
<dbReference type="GO" id="GO:0046900">
    <property type="term" value="P:tetrahydrofolylpolyglutamate metabolic process"/>
    <property type="evidence" value="ECO:0007669"/>
    <property type="project" value="TreeGrafter"/>
</dbReference>
<evidence type="ECO:0000256" key="2">
    <source>
        <dbReference type="ARBA" id="ARBA00011083"/>
    </source>
</evidence>
<dbReference type="Gene3D" id="3.40.50.880">
    <property type="match status" value="1"/>
</dbReference>
<dbReference type="EC" id="3.4.19.9" evidence="3 9"/>
<dbReference type="PROSITE" id="PS51275">
    <property type="entry name" value="PEPTIDASE_C26_GGH"/>
    <property type="match status" value="1"/>
</dbReference>
<feature type="active site" description="Proton donor" evidence="8">
    <location>
        <position position="262"/>
    </location>
</feature>
<evidence type="ECO:0000313" key="11">
    <source>
        <dbReference type="EMBL" id="KFM22997.1"/>
    </source>
</evidence>
<evidence type="ECO:0000256" key="1">
    <source>
        <dbReference type="ARBA" id="ARBA00004239"/>
    </source>
</evidence>
<dbReference type="Proteomes" id="UP000028924">
    <property type="component" value="Unassembled WGS sequence"/>
</dbReference>
<dbReference type="AlphaFoldDB" id="A0A087SB93"/>
<name>A0A087SB93_AUXPR</name>
<evidence type="ECO:0000256" key="7">
    <source>
        <dbReference type="ARBA" id="ARBA00051589"/>
    </source>
</evidence>
<dbReference type="PANTHER" id="PTHR11315">
    <property type="entry name" value="PROTEASE FAMILY C26 GAMMA-GLUTAMYL HYDROLASE"/>
    <property type="match status" value="1"/>
</dbReference>
<evidence type="ECO:0000256" key="4">
    <source>
        <dbReference type="ARBA" id="ARBA00022525"/>
    </source>
</evidence>
<dbReference type="eggNOG" id="KOG1559">
    <property type="taxonomic scope" value="Eukaryota"/>
</dbReference>
<dbReference type="GeneID" id="23611746"/>
<keyword evidence="6 9" id="KW-0378">Hydrolase</keyword>
<dbReference type="InterPro" id="IPR029062">
    <property type="entry name" value="Class_I_gatase-like"/>
</dbReference>
<dbReference type="STRING" id="3075.A0A087SB93"/>
<dbReference type="GO" id="GO:0034722">
    <property type="term" value="F:gamma-glutamyl-peptidase activity"/>
    <property type="evidence" value="ECO:0007669"/>
    <property type="project" value="UniProtKB-UniRule"/>
</dbReference>
<dbReference type="InterPro" id="IPR015527">
    <property type="entry name" value="Pept_C26_g-glut_hydrolase"/>
</dbReference>
<evidence type="ECO:0000256" key="8">
    <source>
        <dbReference type="PIRSR" id="PIRSR615527-1"/>
    </source>
</evidence>
<comment type="catalytic activity">
    <reaction evidence="7 9">
        <text>(6S)-5,6,7,8-tetrahydrofolyl-(gamma-L-Glu)(n) + (n-1) H2O = (6S)-5,6,7,8-tetrahydrofolate + (n-1) L-glutamate</text>
        <dbReference type="Rhea" id="RHEA:56784"/>
        <dbReference type="Rhea" id="RHEA-COMP:14738"/>
        <dbReference type="ChEBI" id="CHEBI:15377"/>
        <dbReference type="ChEBI" id="CHEBI:29985"/>
        <dbReference type="ChEBI" id="CHEBI:57453"/>
        <dbReference type="ChEBI" id="CHEBI:141005"/>
        <dbReference type="EC" id="3.4.19.9"/>
    </reaction>
</comment>
<keyword evidence="4" id="KW-0964">Secreted</keyword>
<dbReference type="RefSeq" id="XP_011395864.1">
    <property type="nucleotide sequence ID" value="XM_011397562.1"/>
</dbReference>
<feature type="signal peptide" evidence="10">
    <location>
        <begin position="1"/>
        <end position="19"/>
    </location>
</feature>
<comment type="similarity">
    <text evidence="2">Belongs to the peptidase C26 family.</text>
</comment>
<dbReference type="InterPro" id="IPR011697">
    <property type="entry name" value="Peptidase_C26"/>
</dbReference>
<sequence>MALRRAILVVLLGALSALAIRPNSGEARGMSSMLYKRKRDKQTDKERTNMRPIIGVVSQEGDPAPKGHTYIAASYIKFLEAAGARVIPILADMPPEEVERRFKLVNGILVPGGSQVLRPGHGFYDVTSKIFELTLKANDHGDFFPLHGTCLGFETLAVIASKNHSILSEFDAENLPSPLFPTDKAEKSEFFSVLPHKVYENLLTKPYAMENHVNGLAWTAIAENPTLVDFFDVLTLSIDRGGRTYVSTMEAIDYPITATQWHPEKNAYEWTLDKDIPHNPEAIVITQEVGNFFVNRARRNQHNIANHDDEVDLLIYNFDLVYTGKAKFEGEEVDFDESYFFPPWEKVREVEEAKRQARSA</sequence>
<feature type="active site" description="Nucleophile" evidence="8 9">
    <location>
        <position position="150"/>
    </location>
</feature>
<dbReference type="GO" id="GO:0005576">
    <property type="term" value="C:extracellular region"/>
    <property type="evidence" value="ECO:0007669"/>
    <property type="project" value="UniProtKB-SubCell"/>
</dbReference>
<organism evidence="11 12">
    <name type="scientific">Auxenochlorella protothecoides</name>
    <name type="common">Green microalga</name>
    <name type="synonym">Chlorella protothecoides</name>
    <dbReference type="NCBI Taxonomy" id="3075"/>
    <lineage>
        <taxon>Eukaryota</taxon>
        <taxon>Viridiplantae</taxon>
        <taxon>Chlorophyta</taxon>
        <taxon>core chlorophytes</taxon>
        <taxon>Trebouxiophyceae</taxon>
        <taxon>Chlorellales</taxon>
        <taxon>Chlorellaceae</taxon>
        <taxon>Auxenochlorella</taxon>
    </lineage>
</organism>
<accession>A0A087SB93</accession>
<dbReference type="GO" id="GO:0005773">
    <property type="term" value="C:vacuole"/>
    <property type="evidence" value="ECO:0007669"/>
    <property type="project" value="TreeGrafter"/>
</dbReference>
<comment type="subcellular location">
    <subcellularLocation>
        <location evidence="1">Secreted</location>
        <location evidence="1">Extracellular space</location>
    </subcellularLocation>
</comment>
<dbReference type="FunFam" id="3.40.50.880:FF:000024">
    <property type="entry name" value="Folate gamma-glutamyl hydrolase"/>
    <property type="match status" value="1"/>
</dbReference>
<dbReference type="PROSITE" id="PS51273">
    <property type="entry name" value="GATASE_TYPE_1"/>
    <property type="match status" value="1"/>
</dbReference>
<evidence type="ECO:0000256" key="3">
    <source>
        <dbReference type="ARBA" id="ARBA00012886"/>
    </source>
</evidence>